<feature type="binding site" evidence="5">
    <location>
        <begin position="268"/>
        <end position="269"/>
    </location>
    <ligand>
        <name>ATP</name>
        <dbReference type="ChEBI" id="CHEBI:30616"/>
    </ligand>
</feature>
<keyword evidence="9" id="KW-1185">Reference proteome</keyword>
<keyword evidence="2 5" id="KW-0547">Nucleotide-binding</keyword>
<dbReference type="Gene3D" id="3.40.50.20">
    <property type="match status" value="1"/>
</dbReference>
<accession>A0A9X3WF04</accession>
<feature type="binding site" evidence="5">
    <location>
        <position position="192"/>
    </location>
    <ligand>
        <name>ATP</name>
        <dbReference type="ChEBI" id="CHEBI:30616"/>
    </ligand>
</feature>
<dbReference type="EC" id="6.3.4.18" evidence="5 6"/>
<evidence type="ECO:0000256" key="1">
    <source>
        <dbReference type="ARBA" id="ARBA00022598"/>
    </source>
</evidence>
<dbReference type="InterPro" id="IPR003135">
    <property type="entry name" value="ATP-grasp_carboxylate-amine"/>
</dbReference>
<dbReference type="InterPro" id="IPR013815">
    <property type="entry name" value="ATP_grasp_subdomain_1"/>
</dbReference>
<dbReference type="EMBL" id="JAMQKC010000009">
    <property type="protein sequence ID" value="MDC3417483.1"/>
    <property type="molecule type" value="Genomic_DNA"/>
</dbReference>
<dbReference type="GO" id="GO:0046872">
    <property type="term" value="F:metal ion binding"/>
    <property type="evidence" value="ECO:0007669"/>
    <property type="project" value="InterPro"/>
</dbReference>
<keyword evidence="3 5" id="KW-0658">Purine biosynthesis</keyword>
<comment type="subunit">
    <text evidence="5 6">Homodimer.</text>
</comment>
<dbReference type="Pfam" id="PF02222">
    <property type="entry name" value="ATP-grasp"/>
    <property type="match status" value="1"/>
</dbReference>
<keyword evidence="1 5" id="KW-0436">Ligase</keyword>
<dbReference type="GO" id="GO:0005524">
    <property type="term" value="F:ATP binding"/>
    <property type="evidence" value="ECO:0007669"/>
    <property type="project" value="UniProtKB-UniRule"/>
</dbReference>
<organism evidence="8 9">
    <name type="scientific">Aquibacillus salsiterrae</name>
    <dbReference type="NCBI Taxonomy" id="2950439"/>
    <lineage>
        <taxon>Bacteria</taxon>
        <taxon>Bacillati</taxon>
        <taxon>Bacillota</taxon>
        <taxon>Bacilli</taxon>
        <taxon>Bacillales</taxon>
        <taxon>Bacillaceae</taxon>
        <taxon>Aquibacillus</taxon>
    </lineage>
</organism>
<comment type="similarity">
    <text evidence="5 6">Belongs to the PurK/PurT family.</text>
</comment>
<comment type="caution">
    <text evidence="8">The sequence shown here is derived from an EMBL/GenBank/DDBJ whole genome shotgun (WGS) entry which is preliminary data.</text>
</comment>
<feature type="binding site" evidence="5">
    <location>
        <begin position="184"/>
        <end position="187"/>
    </location>
    <ligand>
        <name>ATP</name>
        <dbReference type="ChEBI" id="CHEBI:30616"/>
    </ligand>
</feature>
<evidence type="ECO:0000256" key="5">
    <source>
        <dbReference type="HAMAP-Rule" id="MF_01928"/>
    </source>
</evidence>
<dbReference type="AlphaFoldDB" id="A0A9X3WF04"/>
<feature type="binding site" evidence="5">
    <location>
        <begin position="153"/>
        <end position="159"/>
    </location>
    <ligand>
        <name>ATP</name>
        <dbReference type="ChEBI" id="CHEBI:30616"/>
    </ligand>
</feature>
<dbReference type="HAMAP" id="MF_01928">
    <property type="entry name" value="PurK"/>
    <property type="match status" value="1"/>
</dbReference>
<dbReference type="SUPFAM" id="SSF52440">
    <property type="entry name" value="PreATP-grasp domain"/>
    <property type="match status" value="1"/>
</dbReference>
<protein>
    <recommendedName>
        <fullName evidence="5 6">N5-carboxyaminoimidazole ribonucleotide synthase</fullName>
        <shortName evidence="5 6">N5-CAIR synthase</shortName>
        <ecNumber evidence="5 6">6.3.4.18</ecNumber>
    </recommendedName>
    <alternativeName>
        <fullName evidence="5 6">5-(carboxyamino)imidazole ribonucleotide synthetase</fullName>
    </alternativeName>
</protein>
<evidence type="ECO:0000256" key="4">
    <source>
        <dbReference type="ARBA" id="ARBA00022840"/>
    </source>
</evidence>
<dbReference type="RefSeq" id="WP_272446548.1">
    <property type="nucleotide sequence ID" value="NZ_JAMQKC010000009.1"/>
</dbReference>
<dbReference type="Gene3D" id="3.30.470.20">
    <property type="entry name" value="ATP-grasp fold, B domain"/>
    <property type="match status" value="1"/>
</dbReference>
<dbReference type="NCBIfam" id="TIGR01161">
    <property type="entry name" value="purK"/>
    <property type="match status" value="1"/>
</dbReference>
<comment type="function">
    <text evidence="5">Catalyzes the ATP-dependent conversion of 5-aminoimidazole ribonucleotide (AIR) and HCO(3)(-) to N5-carboxyaminoimidazole ribonucleotide (N5-CAIR).</text>
</comment>
<evidence type="ECO:0000313" key="8">
    <source>
        <dbReference type="EMBL" id="MDC3417483.1"/>
    </source>
</evidence>
<dbReference type="Gene3D" id="3.30.1490.20">
    <property type="entry name" value="ATP-grasp fold, A domain"/>
    <property type="match status" value="1"/>
</dbReference>
<evidence type="ECO:0000256" key="2">
    <source>
        <dbReference type="ARBA" id="ARBA00022741"/>
    </source>
</evidence>
<dbReference type="NCBIfam" id="NF004675">
    <property type="entry name" value="PRK06019.1-1"/>
    <property type="match status" value="1"/>
</dbReference>
<dbReference type="Proteomes" id="UP001145069">
    <property type="component" value="Unassembled WGS sequence"/>
</dbReference>
<dbReference type="PANTHER" id="PTHR11609">
    <property type="entry name" value="PURINE BIOSYNTHESIS PROTEIN 6/7, PUR6/7"/>
    <property type="match status" value="1"/>
</dbReference>
<evidence type="ECO:0000256" key="3">
    <source>
        <dbReference type="ARBA" id="ARBA00022755"/>
    </source>
</evidence>
<dbReference type="GO" id="GO:0034028">
    <property type="term" value="F:5-(carboxyamino)imidazole ribonucleotide synthase activity"/>
    <property type="evidence" value="ECO:0007669"/>
    <property type="project" value="UniProtKB-UniRule"/>
</dbReference>
<dbReference type="NCBIfam" id="NF004679">
    <property type="entry name" value="PRK06019.1-5"/>
    <property type="match status" value="1"/>
</dbReference>
<dbReference type="SUPFAM" id="SSF51246">
    <property type="entry name" value="Rudiment single hybrid motif"/>
    <property type="match status" value="1"/>
</dbReference>
<dbReference type="GO" id="GO:0006189">
    <property type="term" value="P:'de novo' IMP biosynthetic process"/>
    <property type="evidence" value="ECO:0007669"/>
    <property type="project" value="UniProtKB-UniRule"/>
</dbReference>
<dbReference type="PANTHER" id="PTHR11609:SF5">
    <property type="entry name" value="PHOSPHORIBOSYLAMINOIMIDAZOLE CARBOXYLASE"/>
    <property type="match status" value="1"/>
</dbReference>
<feature type="binding site" evidence="5">
    <location>
        <position position="215"/>
    </location>
    <ligand>
        <name>ATP</name>
        <dbReference type="ChEBI" id="CHEBI:30616"/>
    </ligand>
</feature>
<reference evidence="8" key="1">
    <citation type="submission" date="2022-06" db="EMBL/GenBank/DDBJ databases">
        <title>Aquibacillus sp. a new bacterium isolated from soil saline samples.</title>
        <authorList>
            <person name="Galisteo C."/>
            <person name="De La Haba R."/>
            <person name="Sanchez-Porro C."/>
            <person name="Ventosa A."/>
        </authorList>
    </citation>
    <scope>NUCLEOTIDE SEQUENCE</scope>
    <source>
        <strain evidence="8">3ASR75-54</strain>
    </source>
</reference>
<evidence type="ECO:0000256" key="6">
    <source>
        <dbReference type="RuleBase" id="RU361200"/>
    </source>
</evidence>
<dbReference type="FunFam" id="3.30.470.20:FF:000029">
    <property type="entry name" value="N5-carboxyaminoimidazole ribonucleotide synthase"/>
    <property type="match status" value="1"/>
</dbReference>
<feature type="binding site" evidence="5">
    <location>
        <position position="148"/>
    </location>
    <ligand>
        <name>ATP</name>
        <dbReference type="ChEBI" id="CHEBI:30616"/>
    </ligand>
</feature>
<evidence type="ECO:0000313" key="9">
    <source>
        <dbReference type="Proteomes" id="UP001145069"/>
    </source>
</evidence>
<sequence>MRQNKIFPGSTIGIIGGGQLGRMMATVAKHMGYRIVVLDPTPDCPAAQVSDDHIIADYANINAIQQLIEKSDVITYEFENVDLEAARLIEEQGILPQGSELLRITKDRENEKNVMVKSGLPVPRFAIITEPSQLKAAARKVGIPSVVKTCTGGYDGKGQWKISTEDDIDAASQFIEKNGRCILEGWVPFDKEVSVVFTRATTGEITVFPLVENEHKDHILHKSTAPANVSEAVLEKAYDAAIKIAETIGVVGTFAIEMFVCGEEIYINEMAPRPHNSGHYTIEACNVSQFEQHIRAICGFPLVPIEFHGAAVMINLLGDDIDRYFEQIDTLQHAHIHLYGKKESKPKRKMGHLTFVGQDIDELNQLINEVSKKINQ</sequence>
<feature type="binding site" evidence="5">
    <location>
        <position position="108"/>
    </location>
    <ligand>
        <name>ATP</name>
        <dbReference type="ChEBI" id="CHEBI:30616"/>
    </ligand>
</feature>
<dbReference type="FunFam" id="3.30.1490.20:FF:000015">
    <property type="entry name" value="N5-carboxyaminoimidazole ribonucleotide synthase"/>
    <property type="match status" value="1"/>
</dbReference>
<dbReference type="Pfam" id="PF22660">
    <property type="entry name" value="RS_preATP-grasp-like"/>
    <property type="match status" value="1"/>
</dbReference>
<comment type="catalytic activity">
    <reaction evidence="5 6">
        <text>5-amino-1-(5-phospho-beta-D-ribosyl)imidazole + hydrogencarbonate + ATP = 5-carboxyamino-1-(5-phospho-D-ribosyl)imidazole + ADP + phosphate + 2 H(+)</text>
        <dbReference type="Rhea" id="RHEA:19317"/>
        <dbReference type="ChEBI" id="CHEBI:15378"/>
        <dbReference type="ChEBI" id="CHEBI:17544"/>
        <dbReference type="ChEBI" id="CHEBI:30616"/>
        <dbReference type="ChEBI" id="CHEBI:43474"/>
        <dbReference type="ChEBI" id="CHEBI:58730"/>
        <dbReference type="ChEBI" id="CHEBI:137981"/>
        <dbReference type="ChEBI" id="CHEBI:456216"/>
        <dbReference type="EC" id="6.3.4.18"/>
    </reaction>
</comment>
<dbReference type="NCBIfam" id="NF004676">
    <property type="entry name" value="PRK06019.1-2"/>
    <property type="match status" value="1"/>
</dbReference>
<dbReference type="InterPro" id="IPR011761">
    <property type="entry name" value="ATP-grasp"/>
</dbReference>
<dbReference type="InterPro" id="IPR011054">
    <property type="entry name" value="Rudment_hybrid_motif"/>
</dbReference>
<dbReference type="GO" id="GO:0004638">
    <property type="term" value="F:phosphoribosylaminoimidazole carboxylase activity"/>
    <property type="evidence" value="ECO:0007669"/>
    <property type="project" value="InterPro"/>
</dbReference>
<comment type="pathway">
    <text evidence="5 6">Purine metabolism; IMP biosynthesis via de novo pathway; 5-amino-1-(5-phospho-D-ribosyl)imidazole-4-carboxylate from 5-amino-1-(5-phospho-D-ribosyl)imidazole (N5-CAIR route): step 1/2.</text>
</comment>
<comment type="function">
    <text evidence="6">Catalyzes the ATP-dependent conversion of 5-aminoimidazole ribonucleotide (AIR) and HCO(3)- to N5-carboxyaminoimidazole ribonucleotide (N5-CAIR).</text>
</comment>
<dbReference type="InterPro" id="IPR005875">
    <property type="entry name" value="PurK"/>
</dbReference>
<dbReference type="InterPro" id="IPR016185">
    <property type="entry name" value="PreATP-grasp_dom_sf"/>
</dbReference>
<dbReference type="InterPro" id="IPR040686">
    <property type="entry name" value="PurK_C"/>
</dbReference>
<dbReference type="InterPro" id="IPR054350">
    <property type="entry name" value="PurT/PurK_preATP-grasp"/>
</dbReference>
<dbReference type="FunFam" id="3.40.50.20:FF:000016">
    <property type="entry name" value="N5-carboxyaminoimidazole ribonucleotide synthase"/>
    <property type="match status" value="1"/>
</dbReference>
<name>A0A9X3WF04_9BACI</name>
<gene>
    <name evidence="5 6 8" type="primary">purK</name>
    <name evidence="8" type="ORF">NC799_11305</name>
</gene>
<proteinExistence type="inferred from homology"/>
<dbReference type="PROSITE" id="PS50975">
    <property type="entry name" value="ATP_GRASP"/>
    <property type="match status" value="1"/>
</dbReference>
<dbReference type="GO" id="GO:0005829">
    <property type="term" value="C:cytosol"/>
    <property type="evidence" value="ECO:0007669"/>
    <property type="project" value="TreeGrafter"/>
</dbReference>
<evidence type="ECO:0000259" key="7">
    <source>
        <dbReference type="PROSITE" id="PS50975"/>
    </source>
</evidence>
<dbReference type="Pfam" id="PF17769">
    <property type="entry name" value="PurK_C"/>
    <property type="match status" value="1"/>
</dbReference>
<dbReference type="SUPFAM" id="SSF56059">
    <property type="entry name" value="Glutathione synthetase ATP-binding domain-like"/>
    <property type="match status" value="1"/>
</dbReference>
<keyword evidence="4 5" id="KW-0067">ATP-binding</keyword>
<feature type="domain" description="ATP-grasp" evidence="7">
    <location>
        <begin position="112"/>
        <end position="298"/>
    </location>
</feature>